<dbReference type="RefSeq" id="WP_378973701.1">
    <property type="nucleotide sequence ID" value="NZ_JBHTBJ010000025.1"/>
</dbReference>
<organism evidence="1 2">
    <name type="scientific">Paractinoplanes rhizophilus</name>
    <dbReference type="NCBI Taxonomy" id="1416877"/>
    <lineage>
        <taxon>Bacteria</taxon>
        <taxon>Bacillati</taxon>
        <taxon>Actinomycetota</taxon>
        <taxon>Actinomycetes</taxon>
        <taxon>Micromonosporales</taxon>
        <taxon>Micromonosporaceae</taxon>
        <taxon>Paractinoplanes</taxon>
    </lineage>
</organism>
<sequence>MTPIAAPVRVPAWTDPATFPDNDVLRNPPGSLDLEQRAHLALLAERIRAAHDLLLALGARYAALPTQFADAQAREMALLSALHRRYAPGEPVHASPAAGQYADPTVQTEYDRLLERGRTGRAEAAPSIAEALRGVLELLDADLPRVSAADVHEAYSRLCAATVRQLQAVQAWSSR</sequence>
<evidence type="ECO:0000313" key="2">
    <source>
        <dbReference type="Proteomes" id="UP001596548"/>
    </source>
</evidence>
<dbReference type="Gene3D" id="1.20.1260.10">
    <property type="match status" value="1"/>
</dbReference>
<name>A0ABW2HY56_9ACTN</name>
<accession>A0ABW2HY56</accession>
<proteinExistence type="predicted"/>
<reference evidence="2" key="1">
    <citation type="journal article" date="2019" name="Int. J. Syst. Evol. Microbiol.">
        <title>The Global Catalogue of Microorganisms (GCM) 10K type strain sequencing project: providing services to taxonomists for standard genome sequencing and annotation.</title>
        <authorList>
            <consortium name="The Broad Institute Genomics Platform"/>
            <consortium name="The Broad Institute Genome Sequencing Center for Infectious Disease"/>
            <person name="Wu L."/>
            <person name="Ma J."/>
        </authorList>
    </citation>
    <scope>NUCLEOTIDE SEQUENCE [LARGE SCALE GENOMIC DNA]</scope>
    <source>
        <strain evidence="2">XZYJT-10</strain>
    </source>
</reference>
<comment type="caution">
    <text evidence="1">The sequence shown here is derived from an EMBL/GenBank/DDBJ whole genome shotgun (WGS) entry which is preliminary data.</text>
</comment>
<gene>
    <name evidence="1" type="ORF">ACFQS1_27405</name>
</gene>
<dbReference type="InterPro" id="IPR012347">
    <property type="entry name" value="Ferritin-like"/>
</dbReference>
<protein>
    <submittedName>
        <fullName evidence="1">Uncharacterized protein</fullName>
    </submittedName>
</protein>
<dbReference type="Proteomes" id="UP001596548">
    <property type="component" value="Unassembled WGS sequence"/>
</dbReference>
<dbReference type="EMBL" id="JBHTBJ010000025">
    <property type="protein sequence ID" value="MFC7277731.1"/>
    <property type="molecule type" value="Genomic_DNA"/>
</dbReference>
<keyword evidence="2" id="KW-1185">Reference proteome</keyword>
<evidence type="ECO:0000313" key="1">
    <source>
        <dbReference type="EMBL" id="MFC7277731.1"/>
    </source>
</evidence>